<dbReference type="AlphaFoldDB" id="A0A6H2H2I1"/>
<evidence type="ECO:0000259" key="2">
    <source>
        <dbReference type="PROSITE" id="PS51910"/>
    </source>
</evidence>
<dbReference type="Pfam" id="PF00704">
    <property type="entry name" value="Glyco_hydro_18"/>
    <property type="match status" value="1"/>
</dbReference>
<dbReference type="RefSeq" id="WP_168909433.1">
    <property type="nucleotide sequence ID" value="NZ_CP051428.1"/>
</dbReference>
<dbReference type="Gene3D" id="3.20.20.80">
    <property type="entry name" value="Glycosidases"/>
    <property type="match status" value="1"/>
</dbReference>
<dbReference type="Pfam" id="PF07833">
    <property type="entry name" value="Cu_amine_oxidN1"/>
    <property type="match status" value="1"/>
</dbReference>
<dbReference type="GO" id="GO:0016787">
    <property type="term" value="F:hydrolase activity"/>
    <property type="evidence" value="ECO:0007669"/>
    <property type="project" value="UniProtKB-KW"/>
</dbReference>
<dbReference type="Proteomes" id="UP000502136">
    <property type="component" value="Chromosome"/>
</dbReference>
<proteinExistence type="predicted"/>
<name>A0A6H2H2I1_9BACL</name>
<dbReference type="SUPFAM" id="SSF55383">
    <property type="entry name" value="Copper amine oxidase, domain N"/>
    <property type="match status" value="1"/>
</dbReference>
<keyword evidence="1" id="KW-0732">Signal</keyword>
<feature type="chain" id="PRO_5039203136" evidence="1">
    <location>
        <begin position="31"/>
        <end position="546"/>
    </location>
</feature>
<keyword evidence="3" id="KW-0378">Hydrolase</keyword>
<sequence length="546" mass="54912">MSVVPSRRLTAAALASVLLAGAALSGPAAASASPIGPAASPPPSAGAGATSAPSLLAAAPAGVSAAPSAAAPSAAAAPELSAAAPAKPFPLPLPLAAGMDAAASPAPKLFPLASAAAPVGASSAAAPAPLAAKLYASVPLAAPAAAVPYASAAASATILLDGFPLAFPAAPQLVRGTTMVPFRAIAEALNVPVVWDAKARTVTANKPLADGSRRSVLLRVGSKQAQLDGQAAALAQAPVQSGGSVLVPLSFFSSAFGARVSWDGAVKTVRIQSPAERVYVKGYYAISSFSQVKYLDRFDSVSFGWGRIGEDGKLTLSGKDFYWPSASGATTPESIVADATAAGVNTQFMVFGVDGRGELTKLLGDPALRTEAIQSIVSTASIGGFRSIALDFEGLGLTGDKAAAKQSFTRFVTELRTASKAAGLGLSLALHPLNGAFGGYDYKALAQQSDEIVIMAYAYEGEKGPEPLVRVDEAIRLALKETDRSKLLLGISMGSETAASLRGPAGLAKRYGLKGIALWRLGAGLVDASSLKALEGTVQLRKPVEG</sequence>
<accession>A0A6H2H2I1</accession>
<dbReference type="PANTHER" id="PTHR46066:SF2">
    <property type="entry name" value="CHITINASE DOMAIN-CONTAINING PROTEIN 1"/>
    <property type="match status" value="1"/>
</dbReference>
<dbReference type="SUPFAM" id="SSF51445">
    <property type="entry name" value="(Trans)glycosidases"/>
    <property type="match status" value="1"/>
</dbReference>
<dbReference type="InterPro" id="IPR001223">
    <property type="entry name" value="Glyco_hydro18_cat"/>
</dbReference>
<keyword evidence="4" id="KW-1185">Reference proteome</keyword>
<dbReference type="PROSITE" id="PS51910">
    <property type="entry name" value="GH18_2"/>
    <property type="match status" value="1"/>
</dbReference>
<gene>
    <name evidence="3" type="ORF">HGI30_21840</name>
</gene>
<dbReference type="GO" id="GO:0005975">
    <property type="term" value="P:carbohydrate metabolic process"/>
    <property type="evidence" value="ECO:0007669"/>
    <property type="project" value="InterPro"/>
</dbReference>
<dbReference type="InterPro" id="IPR012854">
    <property type="entry name" value="Cu_amine_oxidase-like_N"/>
</dbReference>
<evidence type="ECO:0000256" key="1">
    <source>
        <dbReference type="SAM" id="SignalP"/>
    </source>
</evidence>
<evidence type="ECO:0000313" key="4">
    <source>
        <dbReference type="Proteomes" id="UP000502136"/>
    </source>
</evidence>
<evidence type="ECO:0000313" key="3">
    <source>
        <dbReference type="EMBL" id="QJC53904.1"/>
    </source>
</evidence>
<feature type="domain" description="GH18" evidence="2">
    <location>
        <begin position="278"/>
        <end position="546"/>
    </location>
</feature>
<dbReference type="Gene3D" id="3.30.457.10">
    <property type="entry name" value="Copper amine oxidase-like, N-terminal domain"/>
    <property type="match status" value="1"/>
</dbReference>
<organism evidence="3 4">
    <name type="scientific">Paenibacillus albicereus</name>
    <dbReference type="NCBI Taxonomy" id="2726185"/>
    <lineage>
        <taxon>Bacteria</taxon>
        <taxon>Bacillati</taxon>
        <taxon>Bacillota</taxon>
        <taxon>Bacilli</taxon>
        <taxon>Bacillales</taxon>
        <taxon>Paenibacillaceae</taxon>
        <taxon>Paenibacillus</taxon>
    </lineage>
</organism>
<dbReference type="InterPro" id="IPR017853">
    <property type="entry name" value="GH"/>
</dbReference>
<dbReference type="KEGG" id="palr:HGI30_21840"/>
<dbReference type="PANTHER" id="PTHR46066">
    <property type="entry name" value="CHITINASE DOMAIN-CONTAINING PROTEIN 1 FAMILY MEMBER"/>
    <property type="match status" value="1"/>
</dbReference>
<reference evidence="3 4" key="1">
    <citation type="submission" date="2020-04" db="EMBL/GenBank/DDBJ databases">
        <title>Novel Paenibacillus strain UniB2 isolated from commercial digestive syrup.</title>
        <authorList>
            <person name="Thorat V."/>
            <person name="Kirdat K."/>
            <person name="Tiwarekar B."/>
            <person name="Yadav A."/>
        </authorList>
    </citation>
    <scope>NUCLEOTIDE SEQUENCE [LARGE SCALE GENOMIC DNA]</scope>
    <source>
        <strain evidence="3 4">UniB2</strain>
    </source>
</reference>
<protein>
    <submittedName>
        <fullName evidence="3">Glycosyl hydrolase</fullName>
    </submittedName>
</protein>
<dbReference type="InterPro" id="IPR036582">
    <property type="entry name" value="Mao_N_sf"/>
</dbReference>
<dbReference type="EMBL" id="CP051428">
    <property type="protein sequence ID" value="QJC53904.1"/>
    <property type="molecule type" value="Genomic_DNA"/>
</dbReference>
<feature type="signal peptide" evidence="1">
    <location>
        <begin position="1"/>
        <end position="30"/>
    </location>
</feature>